<gene>
    <name evidence="6" type="ORF">NQ502_17210</name>
</gene>
<evidence type="ECO:0000256" key="4">
    <source>
        <dbReference type="ARBA" id="ARBA00022912"/>
    </source>
</evidence>
<protein>
    <recommendedName>
        <fullName evidence="2">protein-tyrosine-phosphatase</fullName>
        <ecNumber evidence="2">3.1.3.48</ecNumber>
    </recommendedName>
</protein>
<dbReference type="InterPro" id="IPR016195">
    <property type="entry name" value="Pol/histidinol_Pase-like"/>
</dbReference>
<name>A0ABY5VFJ2_9FIRM</name>
<sequence length="239" mass="27567">MIDIHCHILPGVDDGAKDTQETEKMLRIAYNEGIRCIIATPHYHGGMKPEVWKKRRAALASTVAMAKEISPDLHIISGAEIYYSQEAVEDLMMGDVWTLNASKYVLIEFATYVEFTYIRQAVQTLQYNGYLPILAHIERYDALLIEENVEELVRMGAYIQVNAGSVIGRDGRDIKKYLLQLLKKRYIHFIGTDAHGSAHRRPLMKKCAAYIEKKTDKTYRRQVCLENARKIIRREYIDE</sequence>
<accession>A0ABY5VFJ2</accession>
<evidence type="ECO:0000256" key="3">
    <source>
        <dbReference type="ARBA" id="ARBA00022801"/>
    </source>
</evidence>
<comment type="catalytic activity">
    <reaction evidence="5">
        <text>O-phospho-L-tyrosyl-[protein] + H2O = L-tyrosyl-[protein] + phosphate</text>
        <dbReference type="Rhea" id="RHEA:10684"/>
        <dbReference type="Rhea" id="RHEA-COMP:10136"/>
        <dbReference type="Rhea" id="RHEA-COMP:20101"/>
        <dbReference type="ChEBI" id="CHEBI:15377"/>
        <dbReference type="ChEBI" id="CHEBI:43474"/>
        <dbReference type="ChEBI" id="CHEBI:46858"/>
        <dbReference type="ChEBI" id="CHEBI:61978"/>
        <dbReference type="EC" id="3.1.3.48"/>
    </reaction>
</comment>
<keyword evidence="7" id="KW-1185">Reference proteome</keyword>
<evidence type="ECO:0000256" key="5">
    <source>
        <dbReference type="ARBA" id="ARBA00051722"/>
    </source>
</evidence>
<organism evidence="6 7">
    <name type="scientific">Ruminococcus gauvreauii</name>
    <dbReference type="NCBI Taxonomy" id="438033"/>
    <lineage>
        <taxon>Bacteria</taxon>
        <taxon>Bacillati</taxon>
        <taxon>Bacillota</taxon>
        <taxon>Clostridia</taxon>
        <taxon>Eubacteriales</taxon>
        <taxon>Oscillospiraceae</taxon>
        <taxon>Ruminococcus</taxon>
    </lineage>
</organism>
<keyword evidence="4" id="KW-0904">Protein phosphatase</keyword>
<dbReference type="Proteomes" id="UP001060164">
    <property type="component" value="Chromosome"/>
</dbReference>
<comment type="similarity">
    <text evidence="1">Belongs to the metallo-dependent hydrolases superfamily. CpsB/CapC family.</text>
</comment>
<dbReference type="RefSeq" id="WP_028529969.1">
    <property type="nucleotide sequence ID" value="NZ_CABLBR010000038.1"/>
</dbReference>
<dbReference type="PANTHER" id="PTHR39181:SF1">
    <property type="entry name" value="TYROSINE-PROTEIN PHOSPHATASE YWQE"/>
    <property type="match status" value="1"/>
</dbReference>
<reference evidence="6" key="1">
    <citation type="journal article" date="2022" name="Cell">
        <title>Design, construction, and in vivo augmentation of a complex gut microbiome.</title>
        <authorList>
            <person name="Cheng A.G."/>
            <person name="Ho P.Y."/>
            <person name="Aranda-Diaz A."/>
            <person name="Jain S."/>
            <person name="Yu F.B."/>
            <person name="Meng X."/>
            <person name="Wang M."/>
            <person name="Iakiviak M."/>
            <person name="Nagashima K."/>
            <person name="Zhao A."/>
            <person name="Murugkar P."/>
            <person name="Patil A."/>
            <person name="Atabakhsh K."/>
            <person name="Weakley A."/>
            <person name="Yan J."/>
            <person name="Brumbaugh A.R."/>
            <person name="Higginbottom S."/>
            <person name="Dimas A."/>
            <person name="Shiver A.L."/>
            <person name="Deutschbauer A."/>
            <person name="Neff N."/>
            <person name="Sonnenburg J.L."/>
            <person name="Huang K.C."/>
            <person name="Fischbach M.A."/>
        </authorList>
    </citation>
    <scope>NUCLEOTIDE SEQUENCE</scope>
    <source>
        <strain evidence="6">DSM 19829</strain>
    </source>
</reference>
<dbReference type="PANTHER" id="PTHR39181">
    <property type="entry name" value="TYROSINE-PROTEIN PHOSPHATASE YWQE"/>
    <property type="match status" value="1"/>
</dbReference>
<dbReference type="InterPro" id="IPR016667">
    <property type="entry name" value="Caps_polysacc_synth_CpsB/CapC"/>
</dbReference>
<dbReference type="Gene3D" id="3.20.20.140">
    <property type="entry name" value="Metal-dependent hydrolases"/>
    <property type="match status" value="1"/>
</dbReference>
<dbReference type="PIRSF" id="PIRSF016557">
    <property type="entry name" value="Caps_synth_CpsB"/>
    <property type="match status" value="1"/>
</dbReference>
<dbReference type="EMBL" id="CP102290">
    <property type="protein sequence ID" value="UWP59082.1"/>
    <property type="molecule type" value="Genomic_DNA"/>
</dbReference>
<evidence type="ECO:0000313" key="6">
    <source>
        <dbReference type="EMBL" id="UWP59082.1"/>
    </source>
</evidence>
<evidence type="ECO:0000313" key="7">
    <source>
        <dbReference type="Proteomes" id="UP001060164"/>
    </source>
</evidence>
<evidence type="ECO:0000256" key="2">
    <source>
        <dbReference type="ARBA" id="ARBA00013064"/>
    </source>
</evidence>
<keyword evidence="3" id="KW-0378">Hydrolase</keyword>
<dbReference type="SUPFAM" id="SSF89550">
    <property type="entry name" value="PHP domain-like"/>
    <property type="match status" value="1"/>
</dbReference>
<evidence type="ECO:0000256" key="1">
    <source>
        <dbReference type="ARBA" id="ARBA00005750"/>
    </source>
</evidence>
<proteinExistence type="inferred from homology"/>
<dbReference type="EC" id="3.1.3.48" evidence="2"/>
<dbReference type="Pfam" id="PF19567">
    <property type="entry name" value="CpsB_CapC"/>
    <property type="match status" value="1"/>
</dbReference>